<evidence type="ECO:0000256" key="5">
    <source>
        <dbReference type="PROSITE-ProRule" id="PRU01091"/>
    </source>
</evidence>
<keyword evidence="4" id="KW-0804">Transcription</keyword>
<name>A0A291RPJ7_9NOCA</name>
<dbReference type="AlphaFoldDB" id="A0A291RPJ7"/>
<dbReference type="SUPFAM" id="SSF46894">
    <property type="entry name" value="C-terminal effector domain of the bipartite response regulators"/>
    <property type="match status" value="1"/>
</dbReference>
<proteinExistence type="inferred from homology"/>
<sequence length="242" mass="27645">MLAVLALEAGHVVYYDELVEELWPRELLKNPRNALQAHATRIRKTLEQCANGMQREVELRAVYNGYVLDISHDFVDCNRFLDLTNRGVAELHSDPARALRLLQQGLGLWRGPALLNTHTGERCRSAAVYLEERRLLAWEDMVSALLIQGDTRQAAAELHRLVAVHPTRERLCALLMLTFYRSGRQCEALRLFHRTRKQLDDELGVEPSRCLARLYEDILAQDSALESVDAVLMRSEFGLART</sequence>
<dbReference type="InterPro" id="IPR051677">
    <property type="entry name" value="AfsR-DnrI-RedD_regulator"/>
</dbReference>
<gene>
    <name evidence="7" type="ORF">CRH09_26905</name>
</gene>
<feature type="domain" description="OmpR/PhoB-type" evidence="6">
    <location>
        <begin position="1"/>
        <end position="70"/>
    </location>
</feature>
<keyword evidence="3 5" id="KW-0238">DNA-binding</keyword>
<dbReference type="GO" id="GO:0003677">
    <property type="term" value="F:DNA binding"/>
    <property type="evidence" value="ECO:0007669"/>
    <property type="project" value="UniProtKB-UniRule"/>
</dbReference>
<evidence type="ECO:0000313" key="8">
    <source>
        <dbReference type="Proteomes" id="UP000221961"/>
    </source>
</evidence>
<evidence type="ECO:0000256" key="3">
    <source>
        <dbReference type="ARBA" id="ARBA00023125"/>
    </source>
</evidence>
<dbReference type="InterPro" id="IPR016032">
    <property type="entry name" value="Sig_transdc_resp-reg_C-effctor"/>
</dbReference>
<dbReference type="PROSITE" id="PS51755">
    <property type="entry name" value="OMPR_PHOB"/>
    <property type="match status" value="1"/>
</dbReference>
<dbReference type="KEGG" id="ntp:CRH09_26905"/>
<reference evidence="7 8" key="1">
    <citation type="submission" date="2017-10" db="EMBL/GenBank/DDBJ databases">
        <title>Comparative genomics between pathogenic Norcardia.</title>
        <authorList>
            <person name="Zeng L."/>
        </authorList>
    </citation>
    <scope>NUCLEOTIDE SEQUENCE [LARGE SCALE GENOMIC DNA]</scope>
    <source>
        <strain evidence="7 8">NC_YFY_NT001</strain>
    </source>
</reference>
<accession>A0A291RPJ7</accession>
<dbReference type="PANTHER" id="PTHR35807">
    <property type="entry name" value="TRANSCRIPTIONAL REGULATOR REDD-RELATED"/>
    <property type="match status" value="1"/>
</dbReference>
<dbReference type="InterPro" id="IPR005158">
    <property type="entry name" value="BTAD"/>
</dbReference>
<dbReference type="GO" id="GO:0000160">
    <property type="term" value="P:phosphorelay signal transduction system"/>
    <property type="evidence" value="ECO:0007669"/>
    <property type="project" value="InterPro"/>
</dbReference>
<dbReference type="EMBL" id="CP023778">
    <property type="protein sequence ID" value="ATL69267.1"/>
    <property type="molecule type" value="Genomic_DNA"/>
</dbReference>
<protein>
    <submittedName>
        <fullName evidence="7">SARP family transcriptional regulator</fullName>
    </submittedName>
</protein>
<dbReference type="SMART" id="SM01043">
    <property type="entry name" value="BTAD"/>
    <property type="match status" value="1"/>
</dbReference>
<dbReference type="PANTHER" id="PTHR35807:SF1">
    <property type="entry name" value="TRANSCRIPTIONAL REGULATOR REDD"/>
    <property type="match status" value="1"/>
</dbReference>
<evidence type="ECO:0000256" key="4">
    <source>
        <dbReference type="ARBA" id="ARBA00023163"/>
    </source>
</evidence>
<dbReference type="Pfam" id="PF03704">
    <property type="entry name" value="BTAD"/>
    <property type="match status" value="1"/>
</dbReference>
<dbReference type="Gene3D" id="1.25.40.10">
    <property type="entry name" value="Tetratricopeptide repeat domain"/>
    <property type="match status" value="1"/>
</dbReference>
<comment type="similarity">
    <text evidence="1">Belongs to the AfsR/DnrI/RedD regulatory family.</text>
</comment>
<evidence type="ECO:0000313" key="7">
    <source>
        <dbReference type="EMBL" id="ATL69267.1"/>
    </source>
</evidence>
<dbReference type="GO" id="GO:0006355">
    <property type="term" value="P:regulation of DNA-templated transcription"/>
    <property type="evidence" value="ECO:0007669"/>
    <property type="project" value="InterPro"/>
</dbReference>
<dbReference type="InterPro" id="IPR011990">
    <property type="entry name" value="TPR-like_helical_dom_sf"/>
</dbReference>
<dbReference type="SUPFAM" id="SSF48452">
    <property type="entry name" value="TPR-like"/>
    <property type="match status" value="1"/>
</dbReference>
<dbReference type="CDD" id="cd15831">
    <property type="entry name" value="BTAD"/>
    <property type="match status" value="1"/>
</dbReference>
<organism evidence="7 8">
    <name type="scientific">Nocardia terpenica</name>
    <dbReference type="NCBI Taxonomy" id="455432"/>
    <lineage>
        <taxon>Bacteria</taxon>
        <taxon>Bacillati</taxon>
        <taxon>Actinomycetota</taxon>
        <taxon>Actinomycetes</taxon>
        <taxon>Mycobacteriales</taxon>
        <taxon>Nocardiaceae</taxon>
        <taxon>Nocardia</taxon>
    </lineage>
</organism>
<evidence type="ECO:0000256" key="2">
    <source>
        <dbReference type="ARBA" id="ARBA00023015"/>
    </source>
</evidence>
<evidence type="ECO:0000259" key="6">
    <source>
        <dbReference type="PROSITE" id="PS51755"/>
    </source>
</evidence>
<feature type="DNA-binding region" description="OmpR/PhoB-type" evidence="5">
    <location>
        <begin position="1"/>
        <end position="70"/>
    </location>
</feature>
<keyword evidence="2" id="KW-0805">Transcription regulation</keyword>
<dbReference type="Gene3D" id="1.10.10.10">
    <property type="entry name" value="Winged helix-like DNA-binding domain superfamily/Winged helix DNA-binding domain"/>
    <property type="match status" value="1"/>
</dbReference>
<evidence type="ECO:0000256" key="1">
    <source>
        <dbReference type="ARBA" id="ARBA00005820"/>
    </source>
</evidence>
<dbReference type="InterPro" id="IPR001867">
    <property type="entry name" value="OmpR/PhoB-type_DNA-bd"/>
</dbReference>
<dbReference type="Pfam" id="PF00486">
    <property type="entry name" value="Trans_reg_C"/>
    <property type="match status" value="1"/>
</dbReference>
<dbReference type="Proteomes" id="UP000221961">
    <property type="component" value="Chromosome"/>
</dbReference>
<dbReference type="InterPro" id="IPR036388">
    <property type="entry name" value="WH-like_DNA-bd_sf"/>
</dbReference>